<reference evidence="1 2" key="1">
    <citation type="submission" date="2022-06" db="EMBL/GenBank/DDBJ databases">
        <title>Actinoplanes abujensis sp. nov., isolated from Nigerian arid soil.</title>
        <authorList>
            <person name="Ding P."/>
        </authorList>
    </citation>
    <scope>NUCLEOTIDE SEQUENCE [LARGE SCALE GENOMIC DNA]</scope>
    <source>
        <strain evidence="2">TRM88002</strain>
    </source>
</reference>
<accession>A0ABT0XYH5</accession>
<dbReference type="EMBL" id="JAMQOL010000015">
    <property type="protein sequence ID" value="MCM4078303.1"/>
    <property type="molecule type" value="Genomic_DNA"/>
</dbReference>
<evidence type="ECO:0000313" key="1">
    <source>
        <dbReference type="EMBL" id="MCM4078303.1"/>
    </source>
</evidence>
<keyword evidence="2" id="KW-1185">Reference proteome</keyword>
<organism evidence="1 2">
    <name type="scientific">Paractinoplanes hotanensis</name>
    <dbReference type="NCBI Taxonomy" id="2906497"/>
    <lineage>
        <taxon>Bacteria</taxon>
        <taxon>Bacillati</taxon>
        <taxon>Actinomycetota</taxon>
        <taxon>Actinomycetes</taxon>
        <taxon>Micromonosporales</taxon>
        <taxon>Micromonosporaceae</taxon>
        <taxon>Paractinoplanes</taxon>
    </lineage>
</organism>
<gene>
    <name evidence="1" type="ORF">LXN57_12075</name>
</gene>
<proteinExistence type="predicted"/>
<evidence type="ECO:0008006" key="3">
    <source>
        <dbReference type="Google" id="ProtNLM"/>
    </source>
</evidence>
<comment type="caution">
    <text evidence="1">The sequence shown here is derived from an EMBL/GenBank/DDBJ whole genome shotgun (WGS) entry which is preliminary data.</text>
</comment>
<name>A0ABT0XYH5_9ACTN</name>
<protein>
    <recommendedName>
        <fullName evidence="3">XRE family transcriptional regulator</fullName>
    </recommendedName>
</protein>
<sequence length="320" mass="33930">MTAATAVFNLAALVASDCGTPDLARTWCHRLANIAPAHTNEPRHALEPIVNLARLHIRAGNGPAAWTLLEELFQAIDTRTDITIDGITIPAAALTATPGTHAETRKWLWTVLLGTGAQALATAGRWEEASQRLGQYKGIGARMLDGRQVAIIAHAVAGRSEQARAMLTATQPGEPWEDAVTACLSLHVPTGSPADPTAAAHTAYERLDHGEPGLVVFRIRLGLIVVDALEGGHPARRRVTASLIRQAMSDGYAARALLSHPGRLDLATAQQIRQLNDLMSACGLGLGTISPGHLAALSSALDTAESVIEHQEQREPHLPV</sequence>
<evidence type="ECO:0000313" key="2">
    <source>
        <dbReference type="Proteomes" id="UP001523216"/>
    </source>
</evidence>
<dbReference type="RefSeq" id="WP_251798143.1">
    <property type="nucleotide sequence ID" value="NZ_JAMQOL010000015.1"/>
</dbReference>
<dbReference type="Proteomes" id="UP001523216">
    <property type="component" value="Unassembled WGS sequence"/>
</dbReference>